<dbReference type="InterPro" id="IPR002156">
    <property type="entry name" value="RNaseH_domain"/>
</dbReference>
<comment type="caution">
    <text evidence="2">The sequence shown here is derived from an EMBL/GenBank/DDBJ whole genome shotgun (WGS) entry which is preliminary data.</text>
</comment>
<dbReference type="Pfam" id="PF13456">
    <property type="entry name" value="RVT_3"/>
    <property type="match status" value="1"/>
</dbReference>
<feature type="non-terminal residue" evidence="2">
    <location>
        <position position="100"/>
    </location>
</feature>
<organism evidence="2 3">
    <name type="scientific">Thalictrum thalictroides</name>
    <name type="common">Rue-anemone</name>
    <name type="synonym">Anemone thalictroides</name>
    <dbReference type="NCBI Taxonomy" id="46969"/>
    <lineage>
        <taxon>Eukaryota</taxon>
        <taxon>Viridiplantae</taxon>
        <taxon>Streptophyta</taxon>
        <taxon>Embryophyta</taxon>
        <taxon>Tracheophyta</taxon>
        <taxon>Spermatophyta</taxon>
        <taxon>Magnoliopsida</taxon>
        <taxon>Ranunculales</taxon>
        <taxon>Ranunculaceae</taxon>
        <taxon>Thalictroideae</taxon>
        <taxon>Thalictrum</taxon>
    </lineage>
</organism>
<keyword evidence="3" id="KW-1185">Reference proteome</keyword>
<dbReference type="EMBL" id="JABWDY010008689">
    <property type="protein sequence ID" value="KAF5202016.1"/>
    <property type="molecule type" value="Genomic_DNA"/>
</dbReference>
<evidence type="ECO:0000259" key="1">
    <source>
        <dbReference type="Pfam" id="PF13456"/>
    </source>
</evidence>
<reference evidence="2 3" key="1">
    <citation type="submission" date="2020-06" db="EMBL/GenBank/DDBJ databases">
        <title>Transcriptomic and genomic resources for Thalictrum thalictroides and T. hernandezii: Facilitating candidate gene discovery in an emerging model plant lineage.</title>
        <authorList>
            <person name="Arias T."/>
            <person name="Riano-Pachon D.M."/>
            <person name="Di Stilio V.S."/>
        </authorList>
    </citation>
    <scope>NUCLEOTIDE SEQUENCE [LARGE SCALE GENOMIC DNA]</scope>
    <source>
        <strain evidence="3">cv. WT478/WT964</strain>
        <tissue evidence="2">Leaves</tissue>
    </source>
</reference>
<dbReference type="GO" id="GO:0004523">
    <property type="term" value="F:RNA-DNA hybrid ribonuclease activity"/>
    <property type="evidence" value="ECO:0007669"/>
    <property type="project" value="InterPro"/>
</dbReference>
<dbReference type="Proteomes" id="UP000554482">
    <property type="component" value="Unassembled WGS sequence"/>
</dbReference>
<dbReference type="GO" id="GO:0003676">
    <property type="term" value="F:nucleic acid binding"/>
    <property type="evidence" value="ECO:0007669"/>
    <property type="project" value="InterPro"/>
</dbReference>
<name>A0A7J6WX37_THATH</name>
<evidence type="ECO:0000313" key="2">
    <source>
        <dbReference type="EMBL" id="KAF5202016.1"/>
    </source>
</evidence>
<proteinExistence type="predicted"/>
<gene>
    <name evidence="2" type="ORF">FRX31_008394</name>
</gene>
<dbReference type="AlphaFoldDB" id="A0A7J6WX37"/>
<protein>
    <recommendedName>
        <fullName evidence="1">RNase H type-1 domain-containing protein</fullName>
    </recommendedName>
</protein>
<accession>A0A7J6WX37</accession>
<sequence length="100" mass="11464">MAEGLRMAISMGMKRIRVDLNSKQAVESIEEQIEPSMYSEGRSVHEQRARQLKESFEIIIVRHIYSRANQCAYYFPGLSCTSFEGLMQTEWQLIAAGMSL</sequence>
<feature type="domain" description="RNase H type-1" evidence="1">
    <location>
        <begin position="3"/>
        <end position="74"/>
    </location>
</feature>
<evidence type="ECO:0000313" key="3">
    <source>
        <dbReference type="Proteomes" id="UP000554482"/>
    </source>
</evidence>